<name>Q9YPF7_HHV1</name>
<evidence type="ECO:0000313" key="2">
    <source>
        <dbReference type="EMBL" id="AAA45797.1"/>
    </source>
</evidence>
<dbReference type="EMBL" id="M17921">
    <property type="protein sequence ID" value="AAA45797.1"/>
    <property type="molecule type" value="Genomic_DNA"/>
</dbReference>
<protein>
    <submittedName>
        <fullName evidence="2">Latency associated transcript</fullName>
    </submittedName>
</protein>
<organismHost>
    <name type="scientific">Homo sapiens</name>
    <name type="common">Human</name>
    <dbReference type="NCBI Taxonomy" id="9606"/>
</organismHost>
<proteinExistence type="predicted"/>
<organism evidence="2">
    <name type="scientific">Human herpesvirus 1</name>
    <name type="common">HHV-1</name>
    <name type="synonym">Human herpes simplex virus 1</name>
    <dbReference type="NCBI Taxonomy" id="10298"/>
    <lineage>
        <taxon>Viruses</taxon>
        <taxon>Duplodnaviria</taxon>
        <taxon>Heunggongvirae</taxon>
        <taxon>Peploviricota</taxon>
        <taxon>Herviviricetes</taxon>
        <taxon>Herpesvirales</taxon>
        <taxon>Orthoherpesviridae</taxon>
        <taxon>Alphaherpesvirinae</taxon>
        <taxon>Simplexvirus</taxon>
        <taxon>Simplexvirus humanalpha1</taxon>
    </lineage>
</organism>
<feature type="compositionally biased region" description="Pro residues" evidence="1">
    <location>
        <begin position="35"/>
        <end position="105"/>
    </location>
</feature>
<sequence length="305" mass="33087">MLSGIGGQAARAAALWLTPEPAQHGTPTPTHPHSHAPPLPRTPTPTHPHSHAPPLPRTPTPTHPHSHAPPLPRTPTPTHPHSHAPPLPRTPTPTHPHSHAPPLPRTPAIHPTQTGKRYKSKPLFPNRQQKSPEFFFIRANTKDPLVCGARVFHFPPPRHGLAGVVGAARDHPAPDPPLPTNTGGVPYCFPSSRVDAPCSPDHGCRDRRLRKSRAPTRVPWSNSMFPTGVIQRLFHSDAGAVGYSGGVTWLPAVSGSRVRRLQPGTAARSRVAMFPVWSTRTTYAPMFPVSMSRMGRQSPVIVLFT</sequence>
<accession>Q9YPF7</accession>
<reference evidence="2" key="1">
    <citation type="journal article" date="1988" name="J. Virol.">
        <title>Physical characterization of the herpes simplex virus latency-associated transcript in neurons.</title>
        <authorList>
            <person name="Wagner E.K."/>
            <person name="Devi-Rao G."/>
            <person name="Feldman L.T."/>
            <person name="Dobson A.T."/>
            <person name="Zhang Y.F."/>
            <person name="Flanagan W.M."/>
            <person name="Stevens J.G."/>
        </authorList>
    </citation>
    <scope>NUCLEOTIDE SEQUENCE</scope>
</reference>
<feature type="region of interest" description="Disordered" evidence="1">
    <location>
        <begin position="1"/>
        <end position="127"/>
    </location>
</feature>
<evidence type="ECO:0000256" key="1">
    <source>
        <dbReference type="SAM" id="MobiDB-lite"/>
    </source>
</evidence>